<dbReference type="GO" id="GO:0046872">
    <property type="term" value="F:metal ion binding"/>
    <property type="evidence" value="ECO:0007669"/>
    <property type="project" value="UniProtKB-KW"/>
</dbReference>
<keyword evidence="7" id="KW-0597">Phosphoprotein</keyword>
<dbReference type="GO" id="GO:0004674">
    <property type="term" value="F:protein serine/threonine kinase activity"/>
    <property type="evidence" value="ECO:0007669"/>
    <property type="project" value="UniProtKB-KW"/>
</dbReference>
<feature type="compositionally biased region" description="Basic and acidic residues" evidence="16">
    <location>
        <begin position="940"/>
        <end position="954"/>
    </location>
</feature>
<feature type="binding site" evidence="15">
    <location>
        <position position="354"/>
    </location>
    <ligand>
        <name>ATP</name>
        <dbReference type="ChEBI" id="CHEBI:30616"/>
    </ligand>
</feature>
<feature type="repeat" description="RCC1" evidence="14">
    <location>
        <begin position="755"/>
        <end position="806"/>
    </location>
</feature>
<feature type="compositionally biased region" description="Low complexity" evidence="16">
    <location>
        <begin position="956"/>
        <end position="973"/>
    </location>
</feature>
<feature type="compositionally biased region" description="Polar residues" evidence="16">
    <location>
        <begin position="51"/>
        <end position="62"/>
    </location>
</feature>
<keyword evidence="5" id="KW-0963">Cytoplasm</keyword>
<dbReference type="PROSITE" id="PS00107">
    <property type="entry name" value="PROTEIN_KINASE_ATP"/>
    <property type="match status" value="1"/>
</dbReference>
<keyword evidence="8" id="KW-0808">Transferase</keyword>
<evidence type="ECO:0000256" key="10">
    <source>
        <dbReference type="ARBA" id="ARBA00022741"/>
    </source>
</evidence>
<feature type="region of interest" description="Disordered" evidence="16">
    <location>
        <begin position="1"/>
        <end position="138"/>
    </location>
</feature>
<dbReference type="InterPro" id="IPR008271">
    <property type="entry name" value="Ser/Thr_kinase_AS"/>
</dbReference>
<feature type="compositionally biased region" description="Basic and acidic residues" evidence="16">
    <location>
        <begin position="1316"/>
        <end position="1336"/>
    </location>
</feature>
<dbReference type="PANTHER" id="PTHR44535">
    <property type="entry name" value="PROTEIN CBG16200"/>
    <property type="match status" value="1"/>
</dbReference>
<dbReference type="SUPFAM" id="SSF50985">
    <property type="entry name" value="RCC1/BLIP-II"/>
    <property type="match status" value="1"/>
</dbReference>
<evidence type="ECO:0000256" key="14">
    <source>
        <dbReference type="PROSITE-ProRule" id="PRU00235"/>
    </source>
</evidence>
<keyword evidence="10 15" id="KW-0547">Nucleotide-binding</keyword>
<dbReference type="Gene3D" id="1.10.510.10">
    <property type="entry name" value="Transferase(Phosphotransferase) domain 1"/>
    <property type="match status" value="1"/>
</dbReference>
<comment type="caution">
    <text evidence="18">The sequence shown here is derived from an EMBL/GenBank/DDBJ whole genome shotgun (WGS) entry which is preliminary data.</text>
</comment>
<feature type="region of interest" description="Disordered" evidence="16">
    <location>
        <begin position="1211"/>
        <end position="1253"/>
    </location>
</feature>
<dbReference type="Pfam" id="PF00069">
    <property type="entry name" value="Pkinase"/>
    <property type="match status" value="1"/>
</dbReference>
<dbReference type="FunFam" id="1.10.510.10:FF:000262">
    <property type="entry name" value="Serine/threonine-protein kinase Nek8"/>
    <property type="match status" value="1"/>
</dbReference>
<evidence type="ECO:0000256" key="11">
    <source>
        <dbReference type="ARBA" id="ARBA00022777"/>
    </source>
</evidence>
<dbReference type="EMBL" id="JAODUP010001068">
    <property type="protein sequence ID" value="KAK2141615.1"/>
    <property type="molecule type" value="Genomic_DNA"/>
</dbReference>
<feature type="region of interest" description="Disordered" evidence="16">
    <location>
        <begin position="1421"/>
        <end position="1443"/>
    </location>
</feature>
<evidence type="ECO:0000256" key="16">
    <source>
        <dbReference type="SAM" id="MobiDB-lite"/>
    </source>
</evidence>
<dbReference type="SUPFAM" id="SSF56112">
    <property type="entry name" value="Protein kinase-like (PK-like)"/>
    <property type="match status" value="1"/>
</dbReference>
<dbReference type="InterPro" id="IPR017441">
    <property type="entry name" value="Protein_kinase_ATP_BS"/>
</dbReference>
<feature type="compositionally biased region" description="Polar residues" evidence="16">
    <location>
        <begin position="1222"/>
        <end position="1233"/>
    </location>
</feature>
<dbReference type="CDD" id="cd08215">
    <property type="entry name" value="STKc_Nek"/>
    <property type="match status" value="1"/>
</dbReference>
<keyword evidence="6" id="KW-0723">Serine/threonine-protein kinase</keyword>
<feature type="compositionally biased region" description="Polar residues" evidence="16">
    <location>
        <begin position="1021"/>
        <end position="1054"/>
    </location>
</feature>
<evidence type="ECO:0000256" key="2">
    <source>
        <dbReference type="ARBA" id="ARBA00004496"/>
    </source>
</evidence>
<dbReference type="PRINTS" id="PR00633">
    <property type="entry name" value="RCCNDNSATION"/>
</dbReference>
<dbReference type="InterPro" id="IPR000719">
    <property type="entry name" value="Prot_kinase_dom"/>
</dbReference>
<feature type="compositionally biased region" description="Basic and acidic residues" evidence="16">
    <location>
        <begin position="1211"/>
        <end position="1221"/>
    </location>
</feature>
<feature type="compositionally biased region" description="Polar residues" evidence="16">
    <location>
        <begin position="8"/>
        <end position="23"/>
    </location>
</feature>
<feature type="compositionally biased region" description="Basic and acidic residues" evidence="16">
    <location>
        <begin position="1428"/>
        <end position="1443"/>
    </location>
</feature>
<evidence type="ECO:0000256" key="13">
    <source>
        <dbReference type="ARBA" id="ARBA00022842"/>
    </source>
</evidence>
<feature type="repeat" description="RCC1" evidence="14">
    <location>
        <begin position="875"/>
        <end position="926"/>
    </location>
</feature>
<keyword evidence="12 15" id="KW-0067">ATP-binding</keyword>
<sequence>MSAKERSSGSTQDYDGQSSGYQHSSRRSKQSSDNNRSKSVTSHLDLKSPEESCQSDSQQWENGRTRRNNIKPIRSDSTLELDRRLDHPTQREVEYDPDPMSYTNGDENDDGGVDDDRERGSRRVSKVPSRQESKNEASMPQRLLILSSKIKNCMLLQTAILPNVTFVQYKYETTSLDNILSSVSQHLGSKKVESIALLVHSSTNCIYLSGKDDKTISEETITRNSSVQDFLLALVTNHIDRSKYGCRLDVLACAMVPSPDASLVRTEMEKLLNIPVGLSRDVTGSDIQLDKVNGDSFRPVYLGEFYFKMDRLRWSGTNQQSLSGFEKIRTVGKGAYGTAVLYRKKDDDSLVILKEINLHDLTASERQMALNEVHVLAMLDHPNIISYYDSFEEDGVVMIEMEYADGGTLAQYLAKQEKPLSEKEILGLFAQIVSAIKFIHEHYILHRDLKTPNIFLTKEGRVKVGDFGISKLMATGKQGANTVLGTPYYISPEMCEGKPYNDKSDIWTLGCILYEMACLQRTFEGSNLPALVNKIMKGQFAPVKGDYSQEFKNLIMSMLQREPEYRPSAAELWHEKLPELMTHEDLTTDYEEDILNSSGNSTLVQRKKTRSVLYYFEMAQMQLKPIPLRSRVRIRNVAVSTNHMIVVTMEHMVYTWGQGDKGQLGHGDLESRTNPEMVTALQGKSVVRACCGEGFSVFASDNGIVMTCGDGTLGCLGHDDWCSTARPRLIEALLSVDVISVACGPQHVVAVGSESEVFTWGCGADGRLGHGSEENVCQPVEVVFQEPMYVRHCFCGKDGTMLLTDVGSVLACGSNQHNKLGLNHRVGFLMAMKNIFNKTEVSGGKTFCVVKALARHRVISLCMGPNHSAVIVEPGHIYTFGYNADGQLGTGNLKQQGGPIPIKLSEEKAIFSVCCGEHYTVAGTSENDLLFWGTRCKRPTRSDDLSSSRSDGHIDSVSASSSRSHSRQASTTSINSISSGKDVQQQSTGSGGSKVNPETGENRSCSAASESSTAKLEHQTSVESTNSVFLDAKNPSSGAGSRPLSTPRTRTISASKDDTEVVLQPVPLLRMDFSGSHSQAGDTVTLSQFFCHGENLFILVETTAPPPKRLSRKKRSHFRKHLSHQSMAMQAEGIPLDGTSGMSASSQDGGDEYSSEASELDAGSRKLVNCETNDADNEPDDTTGEQSDDEFSPILDSSMSSIRINRNLQHEQKIKPQRNDTHLQQASTTSTFVPGTRKHTVQRPTSNESGIDVNTDILSSSSSSENMAFIKKLLGGSTPRKVTTAANSFPSTAKSKTGPSQTQKPLSRLRAQGKTRRSDPKEIIPNRDSEQKHNQESLERLQQELEQLRLEKQQTESRLQKIETKYHKEKEAAWLEAERKALEREKQLQIEILRLREDMKQQNAQLQDNFHEQLEKVQREQACLSARPDSRQSQRESRICSLQ</sequence>
<feature type="compositionally biased region" description="Acidic residues" evidence="16">
    <location>
        <begin position="1173"/>
        <end position="1191"/>
    </location>
</feature>
<dbReference type="Gene3D" id="3.30.200.20">
    <property type="entry name" value="Phosphorylase Kinase, domain 1"/>
    <property type="match status" value="1"/>
</dbReference>
<dbReference type="Proteomes" id="UP001208570">
    <property type="component" value="Unassembled WGS sequence"/>
</dbReference>
<dbReference type="FunFam" id="3.30.200.20:FF:000097">
    <property type="entry name" value="Probable serine/threonine-protein kinase nek1"/>
    <property type="match status" value="1"/>
</dbReference>
<keyword evidence="9" id="KW-0479">Metal-binding</keyword>
<dbReference type="Gene3D" id="2.130.10.30">
    <property type="entry name" value="Regulator of chromosome condensation 1/beta-lactamase-inhibitor protein II"/>
    <property type="match status" value="1"/>
</dbReference>
<evidence type="ECO:0000256" key="5">
    <source>
        <dbReference type="ARBA" id="ARBA00022490"/>
    </source>
</evidence>
<proteinExistence type="inferred from homology"/>
<feature type="region of interest" description="Disordered" evidence="16">
    <location>
        <begin position="939"/>
        <end position="1057"/>
    </location>
</feature>
<gene>
    <name evidence="18" type="ORF">LSH36_1068g00071</name>
</gene>
<evidence type="ECO:0000256" key="4">
    <source>
        <dbReference type="ARBA" id="ARBA00012513"/>
    </source>
</evidence>
<evidence type="ECO:0000256" key="8">
    <source>
        <dbReference type="ARBA" id="ARBA00022679"/>
    </source>
</evidence>
<evidence type="ECO:0000256" key="6">
    <source>
        <dbReference type="ARBA" id="ARBA00022527"/>
    </source>
</evidence>
<evidence type="ECO:0000256" key="7">
    <source>
        <dbReference type="ARBA" id="ARBA00022553"/>
    </source>
</evidence>
<feature type="compositionally biased region" description="Polar residues" evidence="16">
    <location>
        <begin position="974"/>
        <end position="988"/>
    </location>
</feature>
<feature type="domain" description="Protein kinase" evidence="17">
    <location>
        <begin position="325"/>
        <end position="577"/>
    </location>
</feature>
<evidence type="ECO:0000259" key="17">
    <source>
        <dbReference type="PROSITE" id="PS50011"/>
    </source>
</evidence>
<dbReference type="GO" id="GO:0005737">
    <property type="term" value="C:cytoplasm"/>
    <property type="evidence" value="ECO:0007669"/>
    <property type="project" value="UniProtKB-SubCell"/>
</dbReference>
<feature type="compositionally biased region" description="Basic and acidic residues" evidence="16">
    <location>
        <begin position="80"/>
        <end position="94"/>
    </location>
</feature>
<feature type="region of interest" description="Disordered" evidence="16">
    <location>
        <begin position="1280"/>
        <end position="1336"/>
    </location>
</feature>
<name>A0AAD9IWK5_9ANNE</name>
<dbReference type="InterPro" id="IPR000408">
    <property type="entry name" value="Reg_chr_condens"/>
</dbReference>
<feature type="repeat" description="RCC1" evidence="14">
    <location>
        <begin position="703"/>
        <end position="754"/>
    </location>
</feature>
<comment type="subcellular location">
    <subcellularLocation>
        <location evidence="2">Cytoplasm</location>
    </subcellularLocation>
</comment>
<feature type="region of interest" description="Disordered" evidence="16">
    <location>
        <begin position="1107"/>
        <end position="1193"/>
    </location>
</feature>
<feature type="compositionally biased region" description="Polar residues" evidence="16">
    <location>
        <begin position="31"/>
        <end position="42"/>
    </location>
</feature>
<dbReference type="GO" id="GO:0005524">
    <property type="term" value="F:ATP binding"/>
    <property type="evidence" value="ECO:0007669"/>
    <property type="project" value="UniProtKB-UniRule"/>
</dbReference>
<reference evidence="18" key="1">
    <citation type="journal article" date="2023" name="Mol. Biol. Evol.">
        <title>Third-Generation Sequencing Reveals the Adaptive Role of the Epigenome in Three Deep-Sea Polychaetes.</title>
        <authorList>
            <person name="Perez M."/>
            <person name="Aroh O."/>
            <person name="Sun Y."/>
            <person name="Lan Y."/>
            <person name="Juniper S.K."/>
            <person name="Young C.R."/>
            <person name="Angers B."/>
            <person name="Qian P.Y."/>
        </authorList>
    </citation>
    <scope>NUCLEOTIDE SEQUENCE</scope>
    <source>
        <strain evidence="18">P08H-3</strain>
    </source>
</reference>
<feature type="compositionally biased region" description="Polar residues" evidence="16">
    <location>
        <begin position="1280"/>
        <end position="1305"/>
    </location>
</feature>
<feature type="compositionally biased region" description="Polar residues" evidence="16">
    <location>
        <begin position="1002"/>
        <end position="1014"/>
    </location>
</feature>
<feature type="compositionally biased region" description="Basic residues" evidence="16">
    <location>
        <begin position="1109"/>
        <end position="1123"/>
    </location>
</feature>
<dbReference type="PANTHER" id="PTHR44535:SF5">
    <property type="entry name" value="PROTEIN KINASE DOMAIN-CONTAINING PROTEIN"/>
    <property type="match status" value="1"/>
</dbReference>
<keyword evidence="11" id="KW-0418">Kinase</keyword>
<dbReference type="InterPro" id="IPR011009">
    <property type="entry name" value="Kinase-like_dom_sf"/>
</dbReference>
<keyword evidence="19" id="KW-1185">Reference proteome</keyword>
<dbReference type="Pfam" id="PF00415">
    <property type="entry name" value="RCC1"/>
    <property type="match status" value="4"/>
</dbReference>
<evidence type="ECO:0000256" key="3">
    <source>
        <dbReference type="ARBA" id="ARBA00010886"/>
    </source>
</evidence>
<dbReference type="EC" id="2.7.11.1" evidence="4"/>
<dbReference type="PROSITE" id="PS50012">
    <property type="entry name" value="RCC1_3"/>
    <property type="match status" value="4"/>
</dbReference>
<accession>A0AAD9IWK5</accession>
<evidence type="ECO:0000256" key="12">
    <source>
        <dbReference type="ARBA" id="ARBA00022840"/>
    </source>
</evidence>
<evidence type="ECO:0000313" key="18">
    <source>
        <dbReference type="EMBL" id="KAK2141615.1"/>
    </source>
</evidence>
<feature type="repeat" description="RCC1" evidence="14">
    <location>
        <begin position="651"/>
        <end position="702"/>
    </location>
</feature>
<dbReference type="InterPro" id="IPR051997">
    <property type="entry name" value="STK_NEK"/>
</dbReference>
<comment type="cofactor">
    <cofactor evidence="1">
        <name>Mg(2+)</name>
        <dbReference type="ChEBI" id="CHEBI:18420"/>
    </cofactor>
</comment>
<keyword evidence="13" id="KW-0460">Magnesium</keyword>
<evidence type="ECO:0000313" key="19">
    <source>
        <dbReference type="Proteomes" id="UP001208570"/>
    </source>
</evidence>
<evidence type="ECO:0000256" key="15">
    <source>
        <dbReference type="PROSITE-ProRule" id="PRU10141"/>
    </source>
</evidence>
<organism evidence="18 19">
    <name type="scientific">Paralvinella palmiformis</name>
    <dbReference type="NCBI Taxonomy" id="53620"/>
    <lineage>
        <taxon>Eukaryota</taxon>
        <taxon>Metazoa</taxon>
        <taxon>Spiralia</taxon>
        <taxon>Lophotrochozoa</taxon>
        <taxon>Annelida</taxon>
        <taxon>Polychaeta</taxon>
        <taxon>Sedentaria</taxon>
        <taxon>Canalipalpata</taxon>
        <taxon>Terebellida</taxon>
        <taxon>Terebelliformia</taxon>
        <taxon>Alvinellidae</taxon>
        <taxon>Paralvinella</taxon>
    </lineage>
</organism>
<dbReference type="SMART" id="SM00220">
    <property type="entry name" value="S_TKc"/>
    <property type="match status" value="1"/>
</dbReference>
<comment type="similarity">
    <text evidence="3">Belongs to the protein kinase superfamily. NEK Ser/Thr protein kinase family. NIMA subfamily.</text>
</comment>
<evidence type="ECO:0000256" key="9">
    <source>
        <dbReference type="ARBA" id="ARBA00022723"/>
    </source>
</evidence>
<protein>
    <recommendedName>
        <fullName evidence="4">non-specific serine/threonine protein kinase</fullName>
        <ecNumber evidence="4">2.7.11.1</ecNumber>
    </recommendedName>
</protein>
<dbReference type="PROSITE" id="PS00108">
    <property type="entry name" value="PROTEIN_KINASE_ST"/>
    <property type="match status" value="1"/>
</dbReference>
<dbReference type="InterPro" id="IPR009091">
    <property type="entry name" value="RCC1/BLIP-II"/>
</dbReference>
<evidence type="ECO:0000256" key="1">
    <source>
        <dbReference type="ARBA" id="ARBA00001946"/>
    </source>
</evidence>
<dbReference type="PROSITE" id="PS50011">
    <property type="entry name" value="PROTEIN_KINASE_DOM"/>
    <property type="match status" value="1"/>
</dbReference>